<dbReference type="CDD" id="cd00077">
    <property type="entry name" value="HDc"/>
    <property type="match status" value="1"/>
</dbReference>
<evidence type="ECO:0000256" key="1">
    <source>
        <dbReference type="ARBA" id="ARBA00022801"/>
    </source>
</evidence>
<proteinExistence type="predicted"/>
<feature type="domain" description="HD" evidence="3">
    <location>
        <begin position="111"/>
        <end position="218"/>
    </location>
</feature>
<evidence type="ECO:0000259" key="3">
    <source>
        <dbReference type="PROSITE" id="PS51831"/>
    </source>
</evidence>
<keyword evidence="1" id="KW-0378">Hydrolase</keyword>
<dbReference type="SUPFAM" id="SSF109604">
    <property type="entry name" value="HD-domain/PDEase-like"/>
    <property type="match status" value="1"/>
</dbReference>
<dbReference type="Gene3D" id="1.10.3210.10">
    <property type="entry name" value="Hypothetical protein af1432"/>
    <property type="match status" value="1"/>
</dbReference>
<name>A0A6J6QXL0_9ZZZZ</name>
<dbReference type="PROSITE" id="PS51831">
    <property type="entry name" value="HD"/>
    <property type="match status" value="1"/>
</dbReference>
<evidence type="ECO:0000256" key="2">
    <source>
        <dbReference type="SAM" id="MobiDB-lite"/>
    </source>
</evidence>
<accession>A0A6J6QXL0</accession>
<evidence type="ECO:0000313" key="4">
    <source>
        <dbReference type="EMBL" id="CAB4716217.1"/>
    </source>
</evidence>
<organism evidence="4">
    <name type="scientific">freshwater metagenome</name>
    <dbReference type="NCBI Taxonomy" id="449393"/>
    <lineage>
        <taxon>unclassified sequences</taxon>
        <taxon>metagenomes</taxon>
        <taxon>ecological metagenomes</taxon>
    </lineage>
</organism>
<dbReference type="InterPro" id="IPR003607">
    <property type="entry name" value="HD/PDEase_dom"/>
</dbReference>
<feature type="region of interest" description="Disordered" evidence="2">
    <location>
        <begin position="44"/>
        <end position="66"/>
    </location>
</feature>
<protein>
    <submittedName>
        <fullName evidence="4">Unannotated protein</fullName>
    </submittedName>
</protein>
<dbReference type="Pfam" id="PF01966">
    <property type="entry name" value="HD"/>
    <property type="match status" value="1"/>
</dbReference>
<dbReference type="GO" id="GO:0016787">
    <property type="term" value="F:hydrolase activity"/>
    <property type="evidence" value="ECO:0007669"/>
    <property type="project" value="UniProtKB-KW"/>
</dbReference>
<dbReference type="SMART" id="SM00471">
    <property type="entry name" value="HDc"/>
    <property type="match status" value="1"/>
</dbReference>
<sequence length="369" mass="40189">MVEINSPLIVPNRGDSIPPLEIRRAHADSRAFVGGTLTTRSEREAQMADSLAPGATRPVGAGNRALPEEPDEFRLCFERDLDRVKHSRPWRRLAGKCQVFVAPEDDHLRTRLTHAVEVAQVAVGIARAANLCVPLTEAIALAHDCGHGPAGHASEEAFSPYLPDTGYDHAVYGADVTLQELNLCSETLDGVRNHSWRRPAPATPEGEVVAWADRIAYVCHDFEDAVRAGILVPEDLPDEVRAVVGTRRSDQIGTFVLAVLAAIAATGEVGMTDPAASALQSFRDFNFSRIYLRPASLRQADRAIRLLRGLVDHFTDSPHRVPNSRVREADSPEAAAQAVFYVSGMTDRFALGLGVELLGYRTEDLPRGV</sequence>
<reference evidence="4" key="1">
    <citation type="submission" date="2020-05" db="EMBL/GenBank/DDBJ databases">
        <authorList>
            <person name="Chiriac C."/>
            <person name="Salcher M."/>
            <person name="Ghai R."/>
            <person name="Kavagutti S V."/>
        </authorList>
    </citation>
    <scope>NUCLEOTIDE SEQUENCE</scope>
</reference>
<dbReference type="InterPro" id="IPR006674">
    <property type="entry name" value="HD_domain"/>
</dbReference>
<gene>
    <name evidence="4" type="ORF">UFOPK2683_00285</name>
</gene>
<dbReference type="AlphaFoldDB" id="A0A6J6QXL0"/>
<dbReference type="Pfam" id="PF13286">
    <property type="entry name" value="HD_assoc"/>
    <property type="match status" value="1"/>
</dbReference>
<dbReference type="InterPro" id="IPR026875">
    <property type="entry name" value="PHydrolase_assoc_dom"/>
</dbReference>
<dbReference type="EMBL" id="CAEZYK010000009">
    <property type="protein sequence ID" value="CAB4716217.1"/>
    <property type="molecule type" value="Genomic_DNA"/>
</dbReference>